<evidence type="ECO:0000313" key="3">
    <source>
        <dbReference type="Proteomes" id="UP001516588"/>
    </source>
</evidence>
<dbReference type="PIRSF" id="PIRSF005902">
    <property type="entry name" value="DNase_TatD"/>
    <property type="match status" value="1"/>
</dbReference>
<dbReference type="InterPro" id="IPR032466">
    <property type="entry name" value="Metal_Hydrolase"/>
</dbReference>
<dbReference type="Proteomes" id="UP001516588">
    <property type="component" value="Unassembled WGS sequence"/>
</dbReference>
<dbReference type="InterPro" id="IPR001130">
    <property type="entry name" value="TatD-like"/>
</dbReference>
<sequence>MLFDSHTHLTSDGYLQEVREKLISDIEASDVAYVMDVGCDLETSVMAVQNAKKYDWCYAAVGVHPHDARLMDETYLMRIRELAGEEKVKAIGEIGLDFHYDYSPRDVQEYWFRRQIQLANELKMPIIIHSREADQLTMDILKEEDAFSERRKDWFERRPDGSADAKVLLHCYSGSAEMATEYIKLGATISIAGPVTYKNNRKTQKVVQTVPMEHLLAETDAPYLTPEPFRGKTNKSPYVEHTVRRIALLKEMEYEDAAKATYENARRFFGI</sequence>
<protein>
    <submittedName>
        <fullName evidence="2">TatD family hydrolase</fullName>
    </submittedName>
</protein>
<dbReference type="Gene3D" id="3.20.20.140">
    <property type="entry name" value="Metal-dependent hydrolases"/>
    <property type="match status" value="1"/>
</dbReference>
<name>A0ABR9QV92_9FIRM</name>
<dbReference type="CDD" id="cd01310">
    <property type="entry name" value="TatD_DNAse"/>
    <property type="match status" value="1"/>
</dbReference>
<dbReference type="RefSeq" id="WP_226384452.1">
    <property type="nucleotide sequence ID" value="NZ_JADCKA010000001.1"/>
</dbReference>
<proteinExistence type="predicted"/>
<reference evidence="2 3" key="1">
    <citation type="submission" date="2020-10" db="EMBL/GenBank/DDBJ databases">
        <title>ChiBAC.</title>
        <authorList>
            <person name="Zenner C."/>
            <person name="Hitch T.C.A."/>
            <person name="Clavel T."/>
        </authorList>
    </citation>
    <scope>NUCLEOTIDE SEQUENCE [LARGE SCALE GENOMIC DNA]</scope>
    <source>
        <strain evidence="2 3">DSM 108706</strain>
    </source>
</reference>
<dbReference type="PANTHER" id="PTHR46124">
    <property type="entry name" value="D-AMINOACYL-TRNA DEACYLASE"/>
    <property type="match status" value="1"/>
</dbReference>
<evidence type="ECO:0000313" key="2">
    <source>
        <dbReference type="EMBL" id="MBE5034785.1"/>
    </source>
</evidence>
<dbReference type="PANTHER" id="PTHR46124:SF2">
    <property type="entry name" value="D-AMINOACYL-TRNA DEACYLASE"/>
    <property type="match status" value="1"/>
</dbReference>
<dbReference type="NCBIfam" id="TIGR00010">
    <property type="entry name" value="YchF/TatD family DNA exonuclease"/>
    <property type="match status" value="1"/>
</dbReference>
<comment type="caution">
    <text evidence="2">The sequence shown here is derived from an EMBL/GenBank/DDBJ whole genome shotgun (WGS) entry which is preliminary data.</text>
</comment>
<dbReference type="EMBL" id="JADCKA010000001">
    <property type="protein sequence ID" value="MBE5034785.1"/>
    <property type="molecule type" value="Genomic_DNA"/>
</dbReference>
<dbReference type="SUPFAM" id="SSF51556">
    <property type="entry name" value="Metallo-dependent hydrolases"/>
    <property type="match status" value="1"/>
</dbReference>
<gene>
    <name evidence="2" type="ORF">INF20_00580</name>
</gene>
<dbReference type="GO" id="GO:0016787">
    <property type="term" value="F:hydrolase activity"/>
    <property type="evidence" value="ECO:0007669"/>
    <property type="project" value="UniProtKB-KW"/>
</dbReference>
<keyword evidence="3" id="KW-1185">Reference proteome</keyword>
<dbReference type="InterPro" id="IPR015991">
    <property type="entry name" value="TatD/YcfH-like"/>
</dbReference>
<accession>A0ABR9QV92</accession>
<evidence type="ECO:0000256" key="1">
    <source>
        <dbReference type="ARBA" id="ARBA00022723"/>
    </source>
</evidence>
<keyword evidence="2" id="KW-0378">Hydrolase</keyword>
<keyword evidence="1" id="KW-0479">Metal-binding</keyword>
<dbReference type="Pfam" id="PF01026">
    <property type="entry name" value="TatD_DNase"/>
    <property type="match status" value="1"/>
</dbReference>
<organism evidence="2 3">
    <name type="scientific">Gallibacter intestinalis</name>
    <dbReference type="NCBI Taxonomy" id="2779356"/>
    <lineage>
        <taxon>Bacteria</taxon>
        <taxon>Bacillati</taxon>
        <taxon>Bacillota</taxon>
        <taxon>Clostridia</taxon>
        <taxon>Eubacteriales</taxon>
        <taxon>Eubacteriaceae</taxon>
        <taxon>Gallibacter</taxon>
    </lineage>
</organism>